<dbReference type="EMBL" id="CP009889">
    <property type="protein sequence ID" value="AIY66718.1"/>
    <property type="molecule type" value="Genomic_DNA"/>
</dbReference>
<protein>
    <recommendedName>
        <fullName evidence="2">Tail specific protease domain-containing protein</fullName>
    </recommendedName>
</protein>
<dbReference type="Pfam" id="PF03572">
    <property type="entry name" value="Peptidase_S41"/>
    <property type="match status" value="1"/>
</dbReference>
<sequence>MIIKRLILVLLCVFAFLVNNVSATEHMQNLQNMLTPAQMKEDITAWQDFVNNTHPDLSIRIKNPAAFDKSLTAFKQSITKPMSVNEFLSKFALLNSQFNDAHMLVFTRSQKGLAKEVINNGGLFPFEVTVKNGKVYLASLLGGQHSPFAKAEVISINEKPIKDIYTDLIARMYGDTVKHRERLLSDKFALFYWLFVSKGEQFKLTLQNGSISQTVEMPASKTLPKSFNGKSFEQTFKFEVLDQQQALLIIDAFWWRDKPRFYQFTENVFKQLKEKQIEHLIIDIRNNGGGDDDMWKQGIVKYIANKPYQHTSKYTKKIIAKYMDEGETEGDVVTKVFDRFEQPVNDEPLKFSGKVSVVVGSYTYSSAILFANTMQDFGFAEIVGEASAGYSWQTGGIQFLTLPNSQLKAVTPRFYLVRPNGKQQGLPVIPNKAFQDDVLKPQQLINTIMNEFNAPAN</sequence>
<dbReference type="STRING" id="1348114.OM33_16455"/>
<proteinExistence type="predicted"/>
<reference evidence="3 4" key="1">
    <citation type="submission" date="2014-11" db="EMBL/GenBank/DDBJ databases">
        <title>Complete Genome Sequence of Pseudoalteromonas sp. Strain OCN003 Isolated from Kaneohe Bay, Oahu, Hawaii.</title>
        <authorList>
            <person name="Beurmann S."/>
            <person name="Videau P."/>
            <person name="Ushijima B."/>
            <person name="Smith A.M."/>
            <person name="Aeby G.S."/>
            <person name="Callahan S.M."/>
            <person name="Belcaid M."/>
        </authorList>
    </citation>
    <scope>NUCLEOTIDE SEQUENCE [LARGE SCALE GENOMIC DNA]</scope>
    <source>
        <strain evidence="3 4">OCN003</strain>
    </source>
</reference>
<dbReference type="GO" id="GO:0006508">
    <property type="term" value="P:proteolysis"/>
    <property type="evidence" value="ECO:0007669"/>
    <property type="project" value="InterPro"/>
</dbReference>
<evidence type="ECO:0000313" key="3">
    <source>
        <dbReference type="EMBL" id="AIY66718.1"/>
    </source>
</evidence>
<dbReference type="GO" id="GO:0008236">
    <property type="term" value="F:serine-type peptidase activity"/>
    <property type="evidence" value="ECO:0007669"/>
    <property type="project" value="InterPro"/>
</dbReference>
<gene>
    <name evidence="3" type="ORF">OM33_16455</name>
</gene>
<dbReference type="InterPro" id="IPR005151">
    <property type="entry name" value="Tail-specific_protease"/>
</dbReference>
<feature type="domain" description="Tail specific protease" evidence="2">
    <location>
        <begin position="263"/>
        <end position="409"/>
    </location>
</feature>
<feature type="signal peptide" evidence="1">
    <location>
        <begin position="1"/>
        <end position="23"/>
    </location>
</feature>
<dbReference type="OrthoDB" id="6397760at2"/>
<dbReference type="Gene3D" id="3.90.226.10">
    <property type="entry name" value="2-enoyl-CoA Hydratase, Chain A, domain 1"/>
    <property type="match status" value="1"/>
</dbReference>
<accession>A0A0A7EJK0</accession>
<keyword evidence="1" id="KW-0732">Signal</keyword>
<organism evidence="3 4">
    <name type="scientific">Pseudoalteromonas piratica</name>
    <dbReference type="NCBI Taxonomy" id="1348114"/>
    <lineage>
        <taxon>Bacteria</taxon>
        <taxon>Pseudomonadati</taxon>
        <taxon>Pseudomonadota</taxon>
        <taxon>Gammaproteobacteria</taxon>
        <taxon>Alteromonadales</taxon>
        <taxon>Pseudoalteromonadaceae</taxon>
        <taxon>Pseudoalteromonas</taxon>
    </lineage>
</organism>
<evidence type="ECO:0000313" key="4">
    <source>
        <dbReference type="Proteomes" id="UP000030341"/>
    </source>
</evidence>
<dbReference type="InterPro" id="IPR029045">
    <property type="entry name" value="ClpP/crotonase-like_dom_sf"/>
</dbReference>
<evidence type="ECO:0000259" key="2">
    <source>
        <dbReference type="Pfam" id="PF03572"/>
    </source>
</evidence>
<dbReference type="Proteomes" id="UP000030341">
    <property type="component" value="Chromosome 2"/>
</dbReference>
<dbReference type="eggNOG" id="COG0793">
    <property type="taxonomic scope" value="Bacteria"/>
</dbReference>
<feature type="chain" id="PRO_5002039180" description="Tail specific protease domain-containing protein" evidence="1">
    <location>
        <begin position="24"/>
        <end position="457"/>
    </location>
</feature>
<dbReference type="KEGG" id="pseo:OM33_16455"/>
<dbReference type="RefSeq" id="WP_040135173.1">
    <property type="nucleotide sequence ID" value="NZ_CP009889.1"/>
</dbReference>
<name>A0A0A7EJK0_9GAMM</name>
<dbReference type="HOGENOM" id="CLU_735293_0_0_6"/>
<evidence type="ECO:0000256" key="1">
    <source>
        <dbReference type="SAM" id="SignalP"/>
    </source>
</evidence>
<dbReference type="SUPFAM" id="SSF52096">
    <property type="entry name" value="ClpP/crotonase"/>
    <property type="match status" value="1"/>
</dbReference>
<dbReference type="AlphaFoldDB" id="A0A0A7EJK0"/>
<keyword evidence="4" id="KW-1185">Reference proteome</keyword>